<organism evidence="2 3">
    <name type="scientific">Bombardia bombarda</name>
    <dbReference type="NCBI Taxonomy" id="252184"/>
    <lineage>
        <taxon>Eukaryota</taxon>
        <taxon>Fungi</taxon>
        <taxon>Dikarya</taxon>
        <taxon>Ascomycota</taxon>
        <taxon>Pezizomycotina</taxon>
        <taxon>Sordariomycetes</taxon>
        <taxon>Sordariomycetidae</taxon>
        <taxon>Sordariales</taxon>
        <taxon>Lasiosphaeriaceae</taxon>
        <taxon>Bombardia</taxon>
    </lineage>
</organism>
<evidence type="ECO:0008006" key="4">
    <source>
        <dbReference type="Google" id="ProtNLM"/>
    </source>
</evidence>
<comment type="caution">
    <text evidence="2">The sequence shown here is derived from an EMBL/GenBank/DDBJ whole genome shotgun (WGS) entry which is preliminary data.</text>
</comment>
<evidence type="ECO:0000313" key="2">
    <source>
        <dbReference type="EMBL" id="KAK0635215.1"/>
    </source>
</evidence>
<reference evidence="2" key="1">
    <citation type="submission" date="2023-06" db="EMBL/GenBank/DDBJ databases">
        <title>Genome-scale phylogeny and comparative genomics of the fungal order Sordariales.</title>
        <authorList>
            <consortium name="Lawrence Berkeley National Laboratory"/>
            <person name="Hensen N."/>
            <person name="Bonometti L."/>
            <person name="Westerberg I."/>
            <person name="Brannstrom I.O."/>
            <person name="Guillou S."/>
            <person name="Cros-Aarteil S."/>
            <person name="Calhoun S."/>
            <person name="Haridas S."/>
            <person name="Kuo A."/>
            <person name="Mondo S."/>
            <person name="Pangilinan J."/>
            <person name="Riley R."/>
            <person name="LaButti K."/>
            <person name="Andreopoulos B."/>
            <person name="Lipzen A."/>
            <person name="Chen C."/>
            <person name="Yanf M."/>
            <person name="Daum C."/>
            <person name="Ng V."/>
            <person name="Clum A."/>
            <person name="Steindorff A."/>
            <person name="Ohm R."/>
            <person name="Martin F."/>
            <person name="Silar P."/>
            <person name="Natvig D."/>
            <person name="Lalanne C."/>
            <person name="Gautier V."/>
            <person name="Ament-velasquez S.L."/>
            <person name="Kruys A."/>
            <person name="Hutchinson M.I."/>
            <person name="Powell A.J."/>
            <person name="Barry K."/>
            <person name="Miller A.N."/>
            <person name="Grigoriev I.V."/>
            <person name="Debuchy R."/>
            <person name="Gladieux P."/>
            <person name="Thoren M.H."/>
            <person name="Johannesson H."/>
        </authorList>
    </citation>
    <scope>NUCLEOTIDE SEQUENCE</scope>
    <source>
        <strain evidence="2">SMH3391-2</strain>
    </source>
</reference>
<dbReference type="EMBL" id="JAULSR010000001">
    <property type="protein sequence ID" value="KAK0635215.1"/>
    <property type="molecule type" value="Genomic_DNA"/>
</dbReference>
<name>A0AA39XK93_9PEZI</name>
<dbReference type="Proteomes" id="UP001174934">
    <property type="component" value="Unassembled WGS sequence"/>
</dbReference>
<dbReference type="PANTHER" id="PTHR13282:SF6">
    <property type="entry name" value="PROTEIN FAM32A"/>
    <property type="match status" value="1"/>
</dbReference>
<gene>
    <name evidence="2" type="ORF">B0T17DRAFT_515654</name>
</gene>
<dbReference type="GO" id="GO:0005730">
    <property type="term" value="C:nucleolus"/>
    <property type="evidence" value="ECO:0007669"/>
    <property type="project" value="TreeGrafter"/>
</dbReference>
<evidence type="ECO:0000256" key="1">
    <source>
        <dbReference type="SAM" id="MobiDB-lite"/>
    </source>
</evidence>
<feature type="region of interest" description="Disordered" evidence="1">
    <location>
        <begin position="1"/>
        <end position="108"/>
    </location>
</feature>
<dbReference type="InterPro" id="IPR013865">
    <property type="entry name" value="FAM32A"/>
</dbReference>
<dbReference type="Pfam" id="PF08555">
    <property type="entry name" value="FAM32A"/>
    <property type="match status" value="1"/>
</dbReference>
<protein>
    <recommendedName>
        <fullName evidence="4">DUF1754-domain-containing protein</fullName>
    </recommendedName>
</protein>
<keyword evidence="3" id="KW-1185">Reference proteome</keyword>
<accession>A0AA39XK93</accession>
<feature type="compositionally biased region" description="Basic residues" evidence="1">
    <location>
        <begin position="17"/>
        <end position="31"/>
    </location>
</feature>
<dbReference type="PANTHER" id="PTHR13282">
    <property type="entry name" value="PROTEIN FAM32A"/>
    <property type="match status" value="1"/>
</dbReference>
<proteinExistence type="predicted"/>
<sequence length="163" mass="18042">MPSEDYASVARGPLKLKGAKVKKHKKTKTKTKSAVSDLEKNLSTGGDSSSRSTDENALVTTQDNDTAEEGARGRKRTHDSPEEEKDDTVAVAAEEADGQTVDDNKTEAERRFAEIKRKRLKELTGSARVRPELLKTHKQRVEELNSHLSRLSEHHDMPKIGPG</sequence>
<evidence type="ECO:0000313" key="3">
    <source>
        <dbReference type="Proteomes" id="UP001174934"/>
    </source>
</evidence>
<dbReference type="AlphaFoldDB" id="A0AA39XK93"/>